<protein>
    <submittedName>
        <fullName evidence="1">13782_t:CDS:1</fullName>
    </submittedName>
</protein>
<sequence length="90" mass="10104">MSNTDEIYSGRTGKHVNRTLIINSPPFRDQWNTFDSTWNKRFVQAGKELLDVTLGEAFERKVISFHIMSLSGPSNGMENSLPRVTCLGAS</sequence>
<gene>
    <name evidence="1" type="ORF">AMORRO_LOCUS7637</name>
</gene>
<organism evidence="1 2">
    <name type="scientific">Acaulospora morrowiae</name>
    <dbReference type="NCBI Taxonomy" id="94023"/>
    <lineage>
        <taxon>Eukaryota</taxon>
        <taxon>Fungi</taxon>
        <taxon>Fungi incertae sedis</taxon>
        <taxon>Mucoromycota</taxon>
        <taxon>Glomeromycotina</taxon>
        <taxon>Glomeromycetes</taxon>
        <taxon>Diversisporales</taxon>
        <taxon>Acaulosporaceae</taxon>
        <taxon>Acaulospora</taxon>
    </lineage>
</organism>
<dbReference type="Proteomes" id="UP000789342">
    <property type="component" value="Unassembled WGS sequence"/>
</dbReference>
<accession>A0A9N9CDN1</accession>
<dbReference type="EMBL" id="CAJVPV010005890">
    <property type="protein sequence ID" value="CAG8597614.1"/>
    <property type="molecule type" value="Genomic_DNA"/>
</dbReference>
<keyword evidence="2" id="KW-1185">Reference proteome</keyword>
<reference evidence="1" key="1">
    <citation type="submission" date="2021-06" db="EMBL/GenBank/DDBJ databases">
        <authorList>
            <person name="Kallberg Y."/>
            <person name="Tangrot J."/>
            <person name="Rosling A."/>
        </authorList>
    </citation>
    <scope>NUCLEOTIDE SEQUENCE</scope>
    <source>
        <strain evidence="1">CL551</strain>
    </source>
</reference>
<name>A0A9N9CDN1_9GLOM</name>
<evidence type="ECO:0000313" key="1">
    <source>
        <dbReference type="EMBL" id="CAG8597614.1"/>
    </source>
</evidence>
<comment type="caution">
    <text evidence="1">The sequence shown here is derived from an EMBL/GenBank/DDBJ whole genome shotgun (WGS) entry which is preliminary data.</text>
</comment>
<proteinExistence type="predicted"/>
<evidence type="ECO:0000313" key="2">
    <source>
        <dbReference type="Proteomes" id="UP000789342"/>
    </source>
</evidence>
<dbReference type="AlphaFoldDB" id="A0A9N9CDN1"/>